<sequence length="231" mass="26524">MMILTTARLNCRPVTVPRLFNRSFSQSFIILKKKSSAPTEKVEEDEIDVNELLKKAETQFKKTLEVQKQKMNEIKQGNFNPKVFNSLVFKNNRKFTDIATTSLKGKNALLITVFDPKDVKTVISGVLATNLNLTPERVPNNDLQLKVSLPPPTTESRLKVAKDLKRVFEEYKQSSLKDSLGTIRGSILKEFKSFKKDDAVRKAERDLEKLHKDYVNKLHDQFQKVEKSIVK</sequence>
<evidence type="ECO:0000256" key="5">
    <source>
        <dbReference type="ARBA" id="ARBA00033107"/>
    </source>
</evidence>
<dbReference type="Gene3D" id="3.30.1360.40">
    <property type="match status" value="1"/>
</dbReference>
<reference evidence="7 8" key="1">
    <citation type="journal article" date="2019" name="BMC Genomics">
        <title>Chromosome level assembly and comparative genome analysis confirm lager-brewing yeasts originated from a single hybridization.</title>
        <authorList>
            <person name="Salazar A.N."/>
            <person name="Gorter de Vries A.R."/>
            <person name="van den Broek M."/>
            <person name="Brouwers N."/>
            <person name="de la Torre Cortes P."/>
            <person name="Kuijpers N.G.A."/>
            <person name="Daran J.G."/>
            <person name="Abeel T."/>
        </authorList>
    </citation>
    <scope>NUCLEOTIDE SEQUENCE [LARGE SCALE GENOMIC DNA]</scope>
    <source>
        <strain evidence="7 8">CBS 1483</strain>
    </source>
</reference>
<name>A0A6C1DTK0_SACPS</name>
<dbReference type="FunFam" id="3.30.1360.40:FF:000018">
    <property type="entry name" value="Ribosome-recycling factor, mitochondrial"/>
    <property type="match status" value="1"/>
</dbReference>
<dbReference type="InterPro" id="IPR002661">
    <property type="entry name" value="Ribosome_recyc_fac"/>
</dbReference>
<accession>A0A6C1DTK0</accession>
<evidence type="ECO:0000256" key="3">
    <source>
        <dbReference type="ARBA" id="ARBA00022917"/>
    </source>
</evidence>
<evidence type="ECO:0000259" key="6">
    <source>
        <dbReference type="Pfam" id="PF01765"/>
    </source>
</evidence>
<gene>
    <name evidence="7" type="primary">RRF1_1</name>
    <name evidence="7" type="ORF">GRS66_002187</name>
</gene>
<dbReference type="PANTHER" id="PTHR20982:SF3">
    <property type="entry name" value="MITOCHONDRIAL RIBOSOME RECYCLING FACTOR PSEUDO 1"/>
    <property type="match status" value="1"/>
</dbReference>
<dbReference type="GO" id="GO:0005739">
    <property type="term" value="C:mitochondrion"/>
    <property type="evidence" value="ECO:0007669"/>
    <property type="project" value="TreeGrafter"/>
</dbReference>
<dbReference type="PANTHER" id="PTHR20982">
    <property type="entry name" value="RIBOSOME RECYCLING FACTOR"/>
    <property type="match status" value="1"/>
</dbReference>
<evidence type="ECO:0000256" key="4">
    <source>
        <dbReference type="ARBA" id="ARBA00024909"/>
    </source>
</evidence>
<organism evidence="7 8">
    <name type="scientific">Saccharomyces pastorianus</name>
    <name type="common">Lager yeast</name>
    <name type="synonym">Saccharomyces cerevisiae x Saccharomyces eubayanus</name>
    <dbReference type="NCBI Taxonomy" id="27292"/>
    <lineage>
        <taxon>Eukaryota</taxon>
        <taxon>Fungi</taxon>
        <taxon>Dikarya</taxon>
        <taxon>Ascomycota</taxon>
        <taxon>Saccharomycotina</taxon>
        <taxon>Saccharomycetes</taxon>
        <taxon>Saccharomycetales</taxon>
        <taxon>Saccharomycetaceae</taxon>
        <taxon>Saccharomyces</taxon>
    </lineage>
</organism>
<evidence type="ECO:0000313" key="7">
    <source>
        <dbReference type="EMBL" id="QID79887.1"/>
    </source>
</evidence>
<comment type="function">
    <text evidence="4">Necessary for protein synthesis in mitochondria. Functions as a ribosome recycling factor in mitochondria.</text>
</comment>
<dbReference type="AlphaFoldDB" id="A0A6C1DTK0"/>
<dbReference type="Pfam" id="PF01765">
    <property type="entry name" value="RRF"/>
    <property type="match status" value="1"/>
</dbReference>
<dbReference type="SUPFAM" id="SSF55194">
    <property type="entry name" value="Ribosome recycling factor, RRF"/>
    <property type="match status" value="1"/>
</dbReference>
<keyword evidence="3" id="KW-0648">Protein biosynthesis</keyword>
<evidence type="ECO:0000256" key="2">
    <source>
        <dbReference type="ARBA" id="ARBA00020581"/>
    </source>
</evidence>
<dbReference type="OrthoDB" id="407355at2759"/>
<dbReference type="GO" id="GO:0006412">
    <property type="term" value="P:translation"/>
    <property type="evidence" value="ECO:0007669"/>
    <property type="project" value="UniProtKB-KW"/>
</dbReference>
<dbReference type="EMBL" id="CP048989">
    <property type="protein sequence ID" value="QID79887.1"/>
    <property type="molecule type" value="Genomic_DNA"/>
</dbReference>
<dbReference type="InterPro" id="IPR023584">
    <property type="entry name" value="Ribosome_recyc_fac_dom"/>
</dbReference>
<dbReference type="Gene3D" id="1.10.132.20">
    <property type="entry name" value="Ribosome-recycling factor"/>
    <property type="match status" value="1"/>
</dbReference>
<keyword evidence="8" id="KW-1185">Reference proteome</keyword>
<evidence type="ECO:0000256" key="1">
    <source>
        <dbReference type="ARBA" id="ARBA00005912"/>
    </source>
</evidence>
<protein>
    <recommendedName>
        <fullName evidence="2">Ribosome-recycling factor, mitochondrial</fullName>
    </recommendedName>
    <alternativeName>
        <fullName evidence="5">Ribosome-releasing factor, mitochondrial</fullName>
    </alternativeName>
</protein>
<dbReference type="GO" id="GO:0043023">
    <property type="term" value="F:ribosomal large subunit binding"/>
    <property type="evidence" value="ECO:0007669"/>
    <property type="project" value="TreeGrafter"/>
</dbReference>
<proteinExistence type="inferred from homology"/>
<feature type="domain" description="Ribosome recycling factor" evidence="6">
    <location>
        <begin position="68"/>
        <end position="229"/>
    </location>
</feature>
<dbReference type="Proteomes" id="UP000501346">
    <property type="component" value="Chromosome ScVIII"/>
</dbReference>
<comment type="similarity">
    <text evidence="1">Belongs to the RRF family.</text>
</comment>
<dbReference type="InterPro" id="IPR036191">
    <property type="entry name" value="RRF_sf"/>
</dbReference>
<evidence type="ECO:0000313" key="8">
    <source>
        <dbReference type="Proteomes" id="UP000501346"/>
    </source>
</evidence>